<evidence type="ECO:0000256" key="4">
    <source>
        <dbReference type="ARBA" id="ARBA00022692"/>
    </source>
</evidence>
<evidence type="ECO:0000256" key="7">
    <source>
        <dbReference type="RuleBase" id="RU363032"/>
    </source>
</evidence>
<dbReference type="CDD" id="cd06261">
    <property type="entry name" value="TM_PBP2"/>
    <property type="match status" value="1"/>
</dbReference>
<dbReference type="GO" id="GO:0055085">
    <property type="term" value="P:transmembrane transport"/>
    <property type="evidence" value="ECO:0007669"/>
    <property type="project" value="InterPro"/>
</dbReference>
<dbReference type="GO" id="GO:0005886">
    <property type="term" value="C:plasma membrane"/>
    <property type="evidence" value="ECO:0007669"/>
    <property type="project" value="UniProtKB-SubCell"/>
</dbReference>
<keyword evidence="3" id="KW-1003">Cell membrane</keyword>
<name>A0A8G0ZRG6_9RHOB</name>
<dbReference type="SUPFAM" id="SSF161098">
    <property type="entry name" value="MetI-like"/>
    <property type="match status" value="1"/>
</dbReference>
<keyword evidence="2 7" id="KW-0813">Transport</keyword>
<sequence>MADVRSSRRRRSGPGLAPWLFISPWIFGFVVFTAGPLAFSLYMSFFDWPIVGEREFVGIDNYLTMVMEDPQFWESLWITTKFALLFVPFNIVLSFLMAMLLNLGLKGTGVFRTAFYLPSVISGVALVTIWSWIYSSRYGLLNYLLGLTGIEGPNWLGDPSFAVVAIVIASLWGLGGTMLILLSGLQAIPKELYEAARISGVPGWAQTLFITLPMLGPMLLFAIITSIISAFQQLTIALLLTKGGPLGSTYFFAMYIYDNAFKYFDMGYAAAMSWIMFALVLAMSLLVLKSSAAWVHYEGEVKGKDGANG</sequence>
<feature type="domain" description="ABC transmembrane type-1" evidence="8">
    <location>
        <begin position="76"/>
        <end position="287"/>
    </location>
</feature>
<feature type="transmembrane region" description="Helical" evidence="7">
    <location>
        <begin position="16"/>
        <end position="39"/>
    </location>
</feature>
<dbReference type="InterPro" id="IPR051393">
    <property type="entry name" value="ABC_transporter_permease"/>
</dbReference>
<feature type="transmembrane region" description="Helical" evidence="7">
    <location>
        <begin position="161"/>
        <end position="182"/>
    </location>
</feature>
<keyword evidence="10" id="KW-1185">Reference proteome</keyword>
<feature type="transmembrane region" description="Helical" evidence="7">
    <location>
        <begin position="268"/>
        <end position="288"/>
    </location>
</feature>
<dbReference type="InterPro" id="IPR000515">
    <property type="entry name" value="MetI-like"/>
</dbReference>
<reference evidence="9" key="1">
    <citation type="submission" date="2021-02" db="EMBL/GenBank/DDBJ databases">
        <title>Rhodobacter shimadae sp. nov., an aerobic anoxygenic phototrophic bacterium isolated from a hot spring.</title>
        <authorList>
            <person name="Muramatsu S."/>
            <person name="Haruta S."/>
            <person name="Hirose S."/>
            <person name="Hanada S."/>
        </authorList>
    </citation>
    <scope>NUCLEOTIDE SEQUENCE</scope>
    <source>
        <strain evidence="9">N10</strain>
    </source>
</reference>
<feature type="transmembrane region" description="Helical" evidence="7">
    <location>
        <begin position="203"/>
        <end position="228"/>
    </location>
</feature>
<dbReference type="Proteomes" id="UP000826300">
    <property type="component" value="Chromosome"/>
</dbReference>
<gene>
    <name evidence="9" type="ORF">JO391_15285</name>
</gene>
<dbReference type="PROSITE" id="PS50928">
    <property type="entry name" value="ABC_TM1"/>
    <property type="match status" value="1"/>
</dbReference>
<evidence type="ECO:0000313" key="10">
    <source>
        <dbReference type="Proteomes" id="UP000826300"/>
    </source>
</evidence>
<dbReference type="PANTHER" id="PTHR30193:SF1">
    <property type="entry name" value="ABC TRANSPORTER PERMEASE PROTEIN YESP-RELATED"/>
    <property type="match status" value="1"/>
</dbReference>
<evidence type="ECO:0000313" key="9">
    <source>
        <dbReference type="EMBL" id="QYZ69094.1"/>
    </source>
</evidence>
<keyword evidence="6 7" id="KW-0472">Membrane</keyword>
<protein>
    <submittedName>
        <fullName evidence="9">Sugar ABC transporter permease</fullName>
    </submittedName>
</protein>
<evidence type="ECO:0000256" key="2">
    <source>
        <dbReference type="ARBA" id="ARBA00022448"/>
    </source>
</evidence>
<dbReference type="AlphaFoldDB" id="A0A8G0ZRG6"/>
<feature type="transmembrane region" description="Helical" evidence="7">
    <location>
        <begin position="115"/>
        <end position="134"/>
    </location>
</feature>
<organism evidence="9 10">
    <name type="scientific">Neotabrizicola shimadae</name>
    <dbReference type="NCBI Taxonomy" id="2807096"/>
    <lineage>
        <taxon>Bacteria</taxon>
        <taxon>Pseudomonadati</taxon>
        <taxon>Pseudomonadota</taxon>
        <taxon>Alphaproteobacteria</taxon>
        <taxon>Rhodobacterales</taxon>
        <taxon>Paracoccaceae</taxon>
        <taxon>Neotabrizicola</taxon>
    </lineage>
</organism>
<proteinExistence type="inferred from homology"/>
<dbReference type="PANTHER" id="PTHR30193">
    <property type="entry name" value="ABC TRANSPORTER PERMEASE PROTEIN"/>
    <property type="match status" value="1"/>
</dbReference>
<dbReference type="RefSeq" id="WP_259444720.1">
    <property type="nucleotide sequence ID" value="NZ_CP069370.1"/>
</dbReference>
<dbReference type="Pfam" id="PF00528">
    <property type="entry name" value="BPD_transp_1"/>
    <property type="match status" value="1"/>
</dbReference>
<evidence type="ECO:0000256" key="3">
    <source>
        <dbReference type="ARBA" id="ARBA00022475"/>
    </source>
</evidence>
<comment type="subcellular location">
    <subcellularLocation>
        <location evidence="1 7">Cell membrane</location>
        <topology evidence="1 7">Multi-pass membrane protein</topology>
    </subcellularLocation>
</comment>
<feature type="transmembrane region" description="Helical" evidence="7">
    <location>
        <begin position="82"/>
        <end position="103"/>
    </location>
</feature>
<dbReference type="Gene3D" id="1.10.3720.10">
    <property type="entry name" value="MetI-like"/>
    <property type="match status" value="1"/>
</dbReference>
<dbReference type="KEGG" id="nsm:JO391_15285"/>
<evidence type="ECO:0000256" key="1">
    <source>
        <dbReference type="ARBA" id="ARBA00004651"/>
    </source>
</evidence>
<evidence type="ECO:0000256" key="6">
    <source>
        <dbReference type="ARBA" id="ARBA00023136"/>
    </source>
</evidence>
<keyword evidence="5 7" id="KW-1133">Transmembrane helix</keyword>
<dbReference type="InterPro" id="IPR035906">
    <property type="entry name" value="MetI-like_sf"/>
</dbReference>
<feature type="transmembrane region" description="Helical" evidence="7">
    <location>
        <begin position="234"/>
        <end position="256"/>
    </location>
</feature>
<evidence type="ECO:0000256" key="5">
    <source>
        <dbReference type="ARBA" id="ARBA00022989"/>
    </source>
</evidence>
<comment type="similarity">
    <text evidence="7">Belongs to the binding-protein-dependent transport system permease family.</text>
</comment>
<keyword evidence="4 7" id="KW-0812">Transmembrane</keyword>
<dbReference type="EMBL" id="CP069370">
    <property type="protein sequence ID" value="QYZ69094.1"/>
    <property type="molecule type" value="Genomic_DNA"/>
</dbReference>
<accession>A0A8G0ZRG6</accession>
<evidence type="ECO:0000259" key="8">
    <source>
        <dbReference type="PROSITE" id="PS50928"/>
    </source>
</evidence>